<reference evidence="3" key="1">
    <citation type="journal article" date="2020" name="MBio">
        <title>Horizontal gene transfer to a defensive symbiont with a reduced genome amongst a multipartite beetle microbiome.</title>
        <authorList>
            <person name="Waterworth S.C."/>
            <person name="Florez L.V."/>
            <person name="Rees E.R."/>
            <person name="Hertweck C."/>
            <person name="Kaltenpoth M."/>
            <person name="Kwan J.C."/>
        </authorList>
    </citation>
    <scope>NUCLEOTIDE SEQUENCE [LARGE SCALE GENOMIC DNA]</scope>
</reference>
<evidence type="ECO:0000313" key="3">
    <source>
        <dbReference type="Proteomes" id="UP000467522"/>
    </source>
</evidence>
<evidence type="ECO:0000313" key="2">
    <source>
        <dbReference type="EMBL" id="KAF1038613.1"/>
    </source>
</evidence>
<sequence>MLNYLPLSDNAARQAIDSSTVFEEFCRTKSEALKYAGGMYWKTQGPYEYLVKTTAGNQQKRIGPRSSETEQTYAAFKSKKAEIEACLSDLHAAVVDAERLNRALRVGRVPAIVVDVLRDIEKAGLSSYFTVVGTHALYAYEAAAGVRIAQGASATQDVDMRWDAQKHVRFLTDMERLDVSMLRILQGVDKTFQRKDGHLETAINSKGFEVDFLRRPPQDSDPHPVRLSGYEEDLWPVQARRAQVLSSARKFEQVVVAATGKMARMTTIDPEVFIEFKSWMANLALDRDPRKRQRDKLQADIVWTLMDQGLLLSQ</sequence>
<comment type="caution">
    <text evidence="2">The sequence shown here is derived from an EMBL/GenBank/DDBJ whole genome shotgun (WGS) entry which is preliminary data.</text>
</comment>
<protein>
    <recommendedName>
        <fullName evidence="1">Nucleotidyltransferase-like domain-containing protein</fullName>
    </recommendedName>
</protein>
<gene>
    <name evidence="2" type="ORF">GAK33_01949</name>
</gene>
<name>A0A833UDU8_BURL3</name>
<dbReference type="RefSeq" id="WP_206143002.1">
    <property type="nucleotide sequence ID" value="NZ_WNDV01000005.1"/>
</dbReference>
<proteinExistence type="predicted"/>
<dbReference type="AlphaFoldDB" id="A0A833UDU8"/>
<feature type="domain" description="Nucleotidyltransferase-like" evidence="1">
    <location>
        <begin position="113"/>
        <end position="308"/>
    </location>
</feature>
<dbReference type="Pfam" id="PF12281">
    <property type="entry name" value="NTP_transf_8"/>
    <property type="match status" value="1"/>
</dbReference>
<evidence type="ECO:0000259" key="1">
    <source>
        <dbReference type="Pfam" id="PF12281"/>
    </source>
</evidence>
<dbReference type="EMBL" id="WNDV01000005">
    <property type="protein sequence ID" value="KAF1038613.1"/>
    <property type="molecule type" value="Genomic_DNA"/>
</dbReference>
<organism evidence="2 3">
    <name type="scientific">Burkholderia lata (strain ATCC 17760 / DSM 23089 / LMG 22485 / NCIMB 9086 / R18194 / 383)</name>
    <dbReference type="NCBI Taxonomy" id="482957"/>
    <lineage>
        <taxon>Bacteria</taxon>
        <taxon>Pseudomonadati</taxon>
        <taxon>Pseudomonadota</taxon>
        <taxon>Betaproteobacteria</taxon>
        <taxon>Burkholderiales</taxon>
        <taxon>Burkholderiaceae</taxon>
        <taxon>Burkholderia</taxon>
        <taxon>Burkholderia cepacia complex</taxon>
    </lineage>
</organism>
<dbReference type="Proteomes" id="UP000467522">
    <property type="component" value="Unassembled WGS sequence"/>
</dbReference>
<accession>A0A833UDU8</accession>
<dbReference type="InterPro" id="IPR058575">
    <property type="entry name" value="NTP_transf_8_dom"/>
</dbReference>